<evidence type="ECO:0000256" key="1">
    <source>
        <dbReference type="SAM" id="Phobius"/>
    </source>
</evidence>
<name>A0ABS9CVJ0_9RHOB</name>
<keyword evidence="3" id="KW-1185">Reference proteome</keyword>
<dbReference type="EMBL" id="JAKGAQ010000002">
    <property type="protein sequence ID" value="MCF2870787.1"/>
    <property type="molecule type" value="Genomic_DNA"/>
</dbReference>
<accession>A0ABS9CVJ0</accession>
<feature type="transmembrane region" description="Helical" evidence="1">
    <location>
        <begin position="82"/>
        <end position="102"/>
    </location>
</feature>
<sequence length="103" mass="11165">MGLAGSLLVFTGFWHACEWIMGGRNRDTLALIPFGIVYIVLGYLIVTFTGGIAVPILALVIVLVGLSLGIMTRRVTAVRKWVLWIFIGLDILIALGLLIGLLN</sequence>
<feature type="transmembrane region" description="Helical" evidence="1">
    <location>
        <begin position="28"/>
        <end position="46"/>
    </location>
</feature>
<organism evidence="2 3">
    <name type="scientific">Octadecabacter dasysiphoniae</name>
    <dbReference type="NCBI Taxonomy" id="2909341"/>
    <lineage>
        <taxon>Bacteria</taxon>
        <taxon>Pseudomonadati</taxon>
        <taxon>Pseudomonadota</taxon>
        <taxon>Alphaproteobacteria</taxon>
        <taxon>Rhodobacterales</taxon>
        <taxon>Roseobacteraceae</taxon>
        <taxon>Octadecabacter</taxon>
    </lineage>
</organism>
<dbReference type="Proteomes" id="UP001200557">
    <property type="component" value="Unassembled WGS sequence"/>
</dbReference>
<comment type="caution">
    <text evidence="2">The sequence shown here is derived from an EMBL/GenBank/DDBJ whole genome shotgun (WGS) entry which is preliminary data.</text>
</comment>
<proteinExistence type="predicted"/>
<protein>
    <submittedName>
        <fullName evidence="2">Uncharacterized protein</fullName>
    </submittedName>
</protein>
<keyword evidence="1" id="KW-0812">Transmembrane</keyword>
<reference evidence="2 3" key="1">
    <citation type="submission" date="2022-01" db="EMBL/GenBank/DDBJ databases">
        <title>Octadecabacter sp. nov., isolated from a marine alga.</title>
        <authorList>
            <person name="Jin M.S."/>
            <person name="Kim H.M."/>
            <person name="Han D.M."/>
            <person name="Jung J.J."/>
            <person name="Jeon C.O."/>
        </authorList>
    </citation>
    <scope>NUCLEOTIDE SEQUENCE [LARGE SCALE GENOMIC DNA]</scope>
    <source>
        <strain evidence="2 3">G9-8</strain>
    </source>
</reference>
<gene>
    <name evidence="2" type="ORF">L0664_06885</name>
</gene>
<keyword evidence="1" id="KW-0472">Membrane</keyword>
<evidence type="ECO:0000313" key="3">
    <source>
        <dbReference type="Proteomes" id="UP001200557"/>
    </source>
</evidence>
<keyword evidence="1" id="KW-1133">Transmembrane helix</keyword>
<evidence type="ECO:0000313" key="2">
    <source>
        <dbReference type="EMBL" id="MCF2870787.1"/>
    </source>
</evidence>